<proteinExistence type="predicted"/>
<name>A0A848LG19_9BACT</name>
<evidence type="ECO:0000313" key="1">
    <source>
        <dbReference type="EMBL" id="NMO16025.1"/>
    </source>
</evidence>
<organism evidence="1 2">
    <name type="scientific">Pyxidicoccus fallax</name>
    <dbReference type="NCBI Taxonomy" id="394095"/>
    <lineage>
        <taxon>Bacteria</taxon>
        <taxon>Pseudomonadati</taxon>
        <taxon>Myxococcota</taxon>
        <taxon>Myxococcia</taxon>
        <taxon>Myxococcales</taxon>
        <taxon>Cystobacterineae</taxon>
        <taxon>Myxococcaceae</taxon>
        <taxon>Pyxidicoccus</taxon>
    </lineage>
</organism>
<accession>A0A848LG19</accession>
<comment type="caution">
    <text evidence="1">The sequence shown here is derived from an EMBL/GenBank/DDBJ whole genome shotgun (WGS) entry which is preliminary data.</text>
</comment>
<dbReference type="EMBL" id="JABBJJ010000054">
    <property type="protein sequence ID" value="NMO16025.1"/>
    <property type="molecule type" value="Genomic_DNA"/>
</dbReference>
<dbReference type="RefSeq" id="WP_169345319.1">
    <property type="nucleotide sequence ID" value="NZ_JABBJJ010000054.1"/>
</dbReference>
<reference evidence="1 2" key="1">
    <citation type="submission" date="2020-04" db="EMBL/GenBank/DDBJ databases">
        <title>Draft genome of Pyxidicoccus fallax type strain.</title>
        <authorList>
            <person name="Whitworth D.E."/>
        </authorList>
    </citation>
    <scope>NUCLEOTIDE SEQUENCE [LARGE SCALE GENOMIC DNA]</scope>
    <source>
        <strain evidence="1 2">DSM 14698</strain>
    </source>
</reference>
<sequence>MAKSPCPVSLSQFLEKAEPLKVVINGQEQLAEVKSFSTGSFGWYLNSKITVTVDGKPVSVQIGMNLTVVGSKEADRGTPSTPPSTT</sequence>
<keyword evidence="2" id="KW-1185">Reference proteome</keyword>
<protein>
    <submittedName>
        <fullName evidence="1">Uncharacterized protein</fullName>
    </submittedName>
</protein>
<dbReference type="Proteomes" id="UP000518300">
    <property type="component" value="Unassembled WGS sequence"/>
</dbReference>
<evidence type="ECO:0000313" key="2">
    <source>
        <dbReference type="Proteomes" id="UP000518300"/>
    </source>
</evidence>
<dbReference type="AlphaFoldDB" id="A0A848LG19"/>
<gene>
    <name evidence="1" type="ORF">HG543_14370</name>
</gene>